<dbReference type="GO" id="GO:0002188">
    <property type="term" value="P:translation reinitiation"/>
    <property type="evidence" value="ECO:0007669"/>
    <property type="project" value="TreeGrafter"/>
</dbReference>
<dbReference type="GO" id="GO:0003743">
    <property type="term" value="F:translation initiation factor activity"/>
    <property type="evidence" value="ECO:0007669"/>
    <property type="project" value="InterPro"/>
</dbReference>
<dbReference type="PROSITE" id="PS50296">
    <property type="entry name" value="SUI1"/>
    <property type="match status" value="1"/>
</dbReference>
<dbReference type="AlphaFoldDB" id="A0A2H9TNP0"/>
<dbReference type="SUPFAM" id="SSF55159">
    <property type="entry name" value="eIF1-like"/>
    <property type="match status" value="1"/>
</dbReference>
<dbReference type="SUPFAM" id="SSF53098">
    <property type="entry name" value="Ribonuclease H-like"/>
    <property type="match status" value="1"/>
</dbReference>
<dbReference type="InterPro" id="IPR001950">
    <property type="entry name" value="SUI1"/>
</dbReference>
<dbReference type="Gene3D" id="3.30.780.10">
    <property type="entry name" value="SUI1-like domain"/>
    <property type="match status" value="1"/>
</dbReference>
<feature type="region of interest" description="Disordered" evidence="4">
    <location>
        <begin position="69"/>
        <end position="100"/>
    </location>
</feature>
<sequence length="448" mass="49558">MAVVPRSILYCGGSPFEHVIHYCGFTNSGGKCKKWLAEHHPDLVGLFYPSEVSAQAVEGVTDKLSEASIGGAAGEEGEKKHQSRGGKAIPKDESKKLEKEEQRKKVAEFEGFNAARKPKPLGLDLKKIAKRCASKYACGCSVARNPAGYDEIVIQGDFVDDLLDFIPEEWPEISEDQLEIVTKSMSAVPAVIARKDLIQKCAQLISSWKLVDISKYCHECGLSVTGTKAEQIARLSTAVLQPALPAPFTLVSLDIGILNFAKAVIEVEKDGIRPILRKWEKTCLDLPATYHPRNSALCLREFAASLVADTSDQASIFLIERQTFRGGGFRMIPGNILNINRIEVQLHCFLLEHNVFPINARSVASIFGLESRNKKKHATKLVDDFCNDLAAAPIDIPSELASKYALERKKDDMADSLLQGLAFLTWRDNLEQLRHNLHSQLGNRVECF</sequence>
<comment type="subunit">
    <text evidence="2">Interacts with the 40S ribosomal subunit.</text>
</comment>
<evidence type="ECO:0000256" key="2">
    <source>
        <dbReference type="ARBA" id="ARBA00011742"/>
    </source>
</evidence>
<gene>
    <name evidence="6" type="ORF">PSACC_00781</name>
</gene>
<evidence type="ECO:0000256" key="4">
    <source>
        <dbReference type="SAM" id="MobiDB-lite"/>
    </source>
</evidence>
<dbReference type="GO" id="GO:0003729">
    <property type="term" value="F:mRNA binding"/>
    <property type="evidence" value="ECO:0007669"/>
    <property type="project" value="TreeGrafter"/>
</dbReference>
<feature type="domain" description="SUI1" evidence="5">
    <location>
        <begin position="96"/>
        <end position="170"/>
    </location>
</feature>
<dbReference type="OrthoDB" id="277199at2759"/>
<dbReference type="Pfam" id="PF09159">
    <property type="entry name" value="Ydc2-catalyt"/>
    <property type="match status" value="1"/>
</dbReference>
<dbReference type="InterPro" id="IPR036397">
    <property type="entry name" value="RNaseH_sf"/>
</dbReference>
<dbReference type="InterPro" id="IPR048517">
    <property type="entry name" value="DENR_N"/>
</dbReference>
<dbReference type="PANTHER" id="PTHR12789">
    <property type="entry name" value="DENSITY-REGULATED PROTEIN HOMOLOG"/>
    <property type="match status" value="1"/>
</dbReference>
<dbReference type="PANTHER" id="PTHR12789:SF0">
    <property type="entry name" value="DENSITY-REGULATED PROTEIN"/>
    <property type="match status" value="1"/>
</dbReference>
<name>A0A2H9TNP0_9FUNG</name>
<protein>
    <recommendedName>
        <fullName evidence="3">Translation machinery-associated protein 22</fullName>
    </recommendedName>
</protein>
<evidence type="ECO:0000259" key="5">
    <source>
        <dbReference type="PROSITE" id="PS50296"/>
    </source>
</evidence>
<dbReference type="CDD" id="cd11607">
    <property type="entry name" value="DENR_C"/>
    <property type="match status" value="1"/>
</dbReference>
<feature type="compositionally biased region" description="Basic and acidic residues" evidence="4">
    <location>
        <begin position="89"/>
        <end position="100"/>
    </location>
</feature>
<evidence type="ECO:0000256" key="1">
    <source>
        <dbReference type="ARBA" id="ARBA00007514"/>
    </source>
</evidence>
<dbReference type="Pfam" id="PF01253">
    <property type="entry name" value="SUI1"/>
    <property type="match status" value="1"/>
</dbReference>
<reference evidence="6 7" key="1">
    <citation type="submission" date="2016-10" db="EMBL/GenBank/DDBJ databases">
        <title>The genome of Paramicrosporidium saccamoebae is the missing link in understanding Cryptomycota and Microsporidia evolution.</title>
        <authorList>
            <person name="Quandt C.A."/>
            <person name="Beaudet D."/>
            <person name="Corsaro D."/>
            <person name="Michel R."/>
            <person name="Corradi N."/>
            <person name="James T."/>
        </authorList>
    </citation>
    <scope>NUCLEOTIDE SEQUENCE [LARGE SCALE GENOMIC DNA]</scope>
    <source>
        <strain evidence="6 7">KSL3</strain>
    </source>
</reference>
<dbReference type="EMBL" id="MTSL01000065">
    <property type="protein sequence ID" value="PJF19378.1"/>
    <property type="molecule type" value="Genomic_DNA"/>
</dbReference>
<comment type="caution">
    <text evidence="6">The sequence shown here is derived from an EMBL/GenBank/DDBJ whole genome shotgun (WGS) entry which is preliminary data.</text>
</comment>
<evidence type="ECO:0000256" key="3">
    <source>
        <dbReference type="ARBA" id="ARBA00020058"/>
    </source>
</evidence>
<dbReference type="InterPro" id="IPR012337">
    <property type="entry name" value="RNaseH-like_sf"/>
</dbReference>
<dbReference type="Gene3D" id="3.30.420.10">
    <property type="entry name" value="Ribonuclease H-like superfamily/Ribonuclease H"/>
    <property type="match status" value="1"/>
</dbReference>
<dbReference type="Pfam" id="PF21023">
    <property type="entry name" value="DENR_N"/>
    <property type="match status" value="1"/>
</dbReference>
<accession>A0A2H9TNP0</accession>
<proteinExistence type="inferred from homology"/>
<dbReference type="GO" id="GO:0001731">
    <property type="term" value="P:formation of translation preinitiation complex"/>
    <property type="evidence" value="ECO:0007669"/>
    <property type="project" value="TreeGrafter"/>
</dbReference>
<dbReference type="InterPro" id="IPR046447">
    <property type="entry name" value="DENR_C"/>
</dbReference>
<dbReference type="Proteomes" id="UP000240830">
    <property type="component" value="Unassembled WGS sequence"/>
</dbReference>
<dbReference type="InterPro" id="IPR050318">
    <property type="entry name" value="DENR/SUI1_TIF"/>
</dbReference>
<organism evidence="6 7">
    <name type="scientific">Paramicrosporidium saccamoebae</name>
    <dbReference type="NCBI Taxonomy" id="1246581"/>
    <lineage>
        <taxon>Eukaryota</taxon>
        <taxon>Fungi</taxon>
        <taxon>Fungi incertae sedis</taxon>
        <taxon>Cryptomycota</taxon>
        <taxon>Cryptomycota incertae sedis</taxon>
        <taxon>Paramicrosporidium</taxon>
    </lineage>
</organism>
<keyword evidence="7" id="KW-1185">Reference proteome</keyword>
<dbReference type="STRING" id="1246581.A0A2H9TNP0"/>
<evidence type="ECO:0000313" key="6">
    <source>
        <dbReference type="EMBL" id="PJF19378.1"/>
    </source>
</evidence>
<evidence type="ECO:0000313" key="7">
    <source>
        <dbReference type="Proteomes" id="UP000240830"/>
    </source>
</evidence>
<dbReference type="InterPro" id="IPR036877">
    <property type="entry name" value="SUI1_dom_sf"/>
</dbReference>
<comment type="similarity">
    <text evidence="1">Belongs to the DENR family.</text>
</comment>
<dbReference type="InterPro" id="IPR015242">
    <property type="entry name" value="Ydc2_cat"/>
</dbReference>